<proteinExistence type="predicted"/>
<organism evidence="2 3">
    <name type="scientific">Zopfia rhizophila CBS 207.26</name>
    <dbReference type="NCBI Taxonomy" id="1314779"/>
    <lineage>
        <taxon>Eukaryota</taxon>
        <taxon>Fungi</taxon>
        <taxon>Dikarya</taxon>
        <taxon>Ascomycota</taxon>
        <taxon>Pezizomycotina</taxon>
        <taxon>Dothideomycetes</taxon>
        <taxon>Dothideomycetes incertae sedis</taxon>
        <taxon>Zopfiaceae</taxon>
        <taxon>Zopfia</taxon>
    </lineage>
</organism>
<feature type="transmembrane region" description="Helical" evidence="1">
    <location>
        <begin position="20"/>
        <end position="37"/>
    </location>
</feature>
<accession>A0A6A6DR50</accession>
<dbReference type="EMBL" id="ML994650">
    <property type="protein sequence ID" value="KAF2182034.1"/>
    <property type="molecule type" value="Genomic_DNA"/>
</dbReference>
<protein>
    <submittedName>
        <fullName evidence="2">Uncharacterized protein</fullName>
    </submittedName>
</protein>
<keyword evidence="1" id="KW-0812">Transmembrane</keyword>
<keyword evidence="1" id="KW-1133">Transmembrane helix</keyword>
<gene>
    <name evidence="2" type="ORF">K469DRAFT_252635</name>
</gene>
<dbReference type="Proteomes" id="UP000800200">
    <property type="component" value="Unassembled WGS sequence"/>
</dbReference>
<dbReference type="AlphaFoldDB" id="A0A6A6DR50"/>
<keyword evidence="3" id="KW-1185">Reference proteome</keyword>
<name>A0A6A6DR50_9PEZI</name>
<evidence type="ECO:0000256" key="1">
    <source>
        <dbReference type="SAM" id="Phobius"/>
    </source>
</evidence>
<reference evidence="2" key="1">
    <citation type="journal article" date="2020" name="Stud. Mycol.">
        <title>101 Dothideomycetes genomes: a test case for predicting lifestyles and emergence of pathogens.</title>
        <authorList>
            <person name="Haridas S."/>
            <person name="Albert R."/>
            <person name="Binder M."/>
            <person name="Bloem J."/>
            <person name="Labutti K."/>
            <person name="Salamov A."/>
            <person name="Andreopoulos B."/>
            <person name="Baker S."/>
            <person name="Barry K."/>
            <person name="Bills G."/>
            <person name="Bluhm B."/>
            <person name="Cannon C."/>
            <person name="Castanera R."/>
            <person name="Culley D."/>
            <person name="Daum C."/>
            <person name="Ezra D."/>
            <person name="Gonzalez J."/>
            <person name="Henrissat B."/>
            <person name="Kuo A."/>
            <person name="Liang C."/>
            <person name="Lipzen A."/>
            <person name="Lutzoni F."/>
            <person name="Magnuson J."/>
            <person name="Mondo S."/>
            <person name="Nolan M."/>
            <person name="Ohm R."/>
            <person name="Pangilinan J."/>
            <person name="Park H.-J."/>
            <person name="Ramirez L."/>
            <person name="Alfaro M."/>
            <person name="Sun H."/>
            <person name="Tritt A."/>
            <person name="Yoshinaga Y."/>
            <person name="Zwiers L.-H."/>
            <person name="Turgeon B."/>
            <person name="Goodwin S."/>
            <person name="Spatafora J."/>
            <person name="Crous P."/>
            <person name="Grigoriev I."/>
        </authorList>
    </citation>
    <scope>NUCLEOTIDE SEQUENCE</scope>
    <source>
        <strain evidence="2">CBS 207.26</strain>
    </source>
</reference>
<evidence type="ECO:0000313" key="2">
    <source>
        <dbReference type="EMBL" id="KAF2182034.1"/>
    </source>
</evidence>
<evidence type="ECO:0000313" key="3">
    <source>
        <dbReference type="Proteomes" id="UP000800200"/>
    </source>
</evidence>
<sequence length="53" mass="5375">MLSHPLLGLPLGPPEALGSASWVCLLGLASWVCYLGLASRVLPLGSCLLGLAS</sequence>
<keyword evidence="1" id="KW-0472">Membrane</keyword>